<dbReference type="InterPro" id="IPR024630">
    <property type="entry name" value="Stc1"/>
</dbReference>
<feature type="compositionally biased region" description="Polar residues" evidence="1">
    <location>
        <begin position="264"/>
        <end position="273"/>
    </location>
</feature>
<feature type="region of interest" description="Disordered" evidence="1">
    <location>
        <begin position="199"/>
        <end position="319"/>
    </location>
</feature>
<feature type="compositionally biased region" description="Basic and acidic residues" evidence="1">
    <location>
        <begin position="201"/>
        <end position="218"/>
    </location>
</feature>
<dbReference type="EMBL" id="JAWRVE010000127">
    <property type="protein sequence ID" value="KAL1855808.1"/>
    <property type="molecule type" value="Genomic_DNA"/>
</dbReference>
<evidence type="ECO:0000259" key="2">
    <source>
        <dbReference type="Pfam" id="PF12898"/>
    </source>
</evidence>
<comment type="caution">
    <text evidence="3">The sequence shown here is derived from an EMBL/GenBank/DDBJ whole genome shotgun (WGS) entry which is preliminary data.</text>
</comment>
<protein>
    <recommendedName>
        <fullName evidence="2">Stc1 domain-containing protein</fullName>
    </recommendedName>
</protein>
<gene>
    <name evidence="3" type="ORF">Daus18300_010983</name>
</gene>
<dbReference type="Pfam" id="PF12898">
    <property type="entry name" value="Stc1"/>
    <property type="match status" value="1"/>
</dbReference>
<accession>A0ABR3W8M7</accession>
<evidence type="ECO:0000313" key="4">
    <source>
        <dbReference type="Proteomes" id="UP001583177"/>
    </source>
</evidence>
<feature type="domain" description="Stc1" evidence="2">
    <location>
        <begin position="19"/>
        <end position="92"/>
    </location>
</feature>
<feature type="compositionally biased region" description="Low complexity" evidence="1">
    <location>
        <begin position="221"/>
        <end position="238"/>
    </location>
</feature>
<keyword evidence="4" id="KW-1185">Reference proteome</keyword>
<sequence length="319" mass="34295">MADNYGSNKQNKGLPEKLKCAADGKMEASSMFSNNMLKKRSFNPNAKITCRKHTAGVVSELLCSSCRRQKPLEAFSNAERKLGGSQRCRGCIEWIEHDESGYIPLPAPNSAREPGWETMVYEANQKGGITGGPYAGHYGDFGGDERGDFSTEAQADAFQADCAPWTSQSQAIIKAARSQGVVGPKPGDHGNVFLTANNLRAHNDSSRPYRASSRDDGSYHASSAPTDTASTTGTESTAHPGSARQFNAYGPDGQFQKRRAGPATPNTSVTSHSTTERRSAWAKPEGRKYAPALPRHMENENPAAAGNYAHDDDDSSDGC</sequence>
<organism evidence="3 4">
    <name type="scientific">Diaporthe australafricana</name>
    <dbReference type="NCBI Taxonomy" id="127596"/>
    <lineage>
        <taxon>Eukaryota</taxon>
        <taxon>Fungi</taxon>
        <taxon>Dikarya</taxon>
        <taxon>Ascomycota</taxon>
        <taxon>Pezizomycotina</taxon>
        <taxon>Sordariomycetes</taxon>
        <taxon>Sordariomycetidae</taxon>
        <taxon>Diaporthales</taxon>
        <taxon>Diaporthaceae</taxon>
        <taxon>Diaporthe</taxon>
    </lineage>
</organism>
<evidence type="ECO:0000256" key="1">
    <source>
        <dbReference type="SAM" id="MobiDB-lite"/>
    </source>
</evidence>
<dbReference type="Proteomes" id="UP001583177">
    <property type="component" value="Unassembled WGS sequence"/>
</dbReference>
<evidence type="ECO:0000313" key="3">
    <source>
        <dbReference type="EMBL" id="KAL1855808.1"/>
    </source>
</evidence>
<feature type="compositionally biased region" description="Basic and acidic residues" evidence="1">
    <location>
        <begin position="274"/>
        <end position="288"/>
    </location>
</feature>
<reference evidence="3 4" key="1">
    <citation type="journal article" date="2024" name="IMA Fungus">
        <title>IMA Genome - F19 : A genome assembly and annotation guide to empower mycologists, including annotated draft genome sequences of Ceratocystis pirilliformis, Diaporthe australafricana, Fusarium ophioides, Paecilomyces lecythidis, and Sporothrix stenoceras.</title>
        <authorList>
            <person name="Aylward J."/>
            <person name="Wilson A.M."/>
            <person name="Visagie C.M."/>
            <person name="Spraker J."/>
            <person name="Barnes I."/>
            <person name="Buitendag C."/>
            <person name="Ceriani C."/>
            <person name="Del Mar Angel L."/>
            <person name="du Plessis D."/>
            <person name="Fuchs T."/>
            <person name="Gasser K."/>
            <person name="Kramer D."/>
            <person name="Li W."/>
            <person name="Munsamy K."/>
            <person name="Piso A."/>
            <person name="Price J.L."/>
            <person name="Sonnekus B."/>
            <person name="Thomas C."/>
            <person name="van der Nest A."/>
            <person name="van Dijk A."/>
            <person name="van Heerden A."/>
            <person name="van Vuuren N."/>
            <person name="Yilmaz N."/>
            <person name="Duong T.A."/>
            <person name="van der Merwe N.A."/>
            <person name="Wingfield M.J."/>
            <person name="Wingfield B.D."/>
        </authorList>
    </citation>
    <scope>NUCLEOTIDE SEQUENCE [LARGE SCALE GENOMIC DNA]</scope>
    <source>
        <strain evidence="3 4">CMW 18300</strain>
    </source>
</reference>
<name>A0ABR3W8M7_9PEZI</name>
<proteinExistence type="predicted"/>